<reference evidence="7" key="2">
    <citation type="submission" date="2021-04" db="EMBL/GenBank/DDBJ databases">
        <authorList>
            <person name="Dong X."/>
        </authorList>
    </citation>
    <scope>NUCLEOTIDE SEQUENCE</scope>
    <source>
        <strain evidence="7">ZWT</strain>
    </source>
</reference>
<sequence>MYRDSSFIGVIANNTSVTVLYAQVIFLPSMLIGGLMMPTNALPESITSFGRLLPTTYAMDAYQALVENGQHSFNPMISLGILILCGVISFILSGYLFRLDNNNTSKSKNKLWALGALIPFILGTVFL</sequence>
<dbReference type="InterPro" id="IPR013525">
    <property type="entry name" value="ABC2_TM"/>
</dbReference>
<reference evidence="7" key="1">
    <citation type="journal article" date="2021" name="mSystems">
        <title>Bacteria and Archaea Synergistically Convert Glycine Betaine to Biogenic Methane in the Formosa Cold Seep of the South China Sea.</title>
        <authorList>
            <person name="Li L."/>
            <person name="Zhang W."/>
            <person name="Zhang S."/>
            <person name="Song L."/>
            <person name="Sun Q."/>
            <person name="Zhang H."/>
            <person name="Xiang H."/>
            <person name="Dong X."/>
        </authorList>
    </citation>
    <scope>NUCLEOTIDE SEQUENCE</scope>
    <source>
        <strain evidence="7">ZWT</strain>
    </source>
</reference>
<feature type="transmembrane region" description="Helical" evidence="5">
    <location>
        <begin position="76"/>
        <end position="97"/>
    </location>
</feature>
<evidence type="ECO:0000256" key="3">
    <source>
        <dbReference type="ARBA" id="ARBA00022989"/>
    </source>
</evidence>
<comment type="subcellular location">
    <subcellularLocation>
        <location evidence="1">Membrane</location>
        <topology evidence="1">Multi-pass membrane protein</topology>
    </subcellularLocation>
</comment>
<dbReference type="GO" id="GO:0016020">
    <property type="term" value="C:membrane"/>
    <property type="evidence" value="ECO:0007669"/>
    <property type="project" value="UniProtKB-SubCell"/>
</dbReference>
<proteinExistence type="predicted"/>
<dbReference type="PANTHER" id="PTHR43229:SF2">
    <property type="entry name" value="NODULATION PROTEIN J"/>
    <property type="match status" value="1"/>
</dbReference>
<dbReference type="EMBL" id="JAGSOJ010000001">
    <property type="protein sequence ID" value="MCM1988234.1"/>
    <property type="molecule type" value="Genomic_DNA"/>
</dbReference>
<keyword evidence="8" id="KW-1185">Reference proteome</keyword>
<keyword evidence="2 5" id="KW-0812">Transmembrane</keyword>
<dbReference type="GO" id="GO:0140359">
    <property type="term" value="F:ABC-type transporter activity"/>
    <property type="evidence" value="ECO:0007669"/>
    <property type="project" value="InterPro"/>
</dbReference>
<evidence type="ECO:0000256" key="5">
    <source>
        <dbReference type="SAM" id="Phobius"/>
    </source>
</evidence>
<feature type="transmembrane region" description="Helical" evidence="5">
    <location>
        <begin position="109"/>
        <end position="126"/>
    </location>
</feature>
<dbReference type="PANTHER" id="PTHR43229">
    <property type="entry name" value="NODULATION PROTEIN J"/>
    <property type="match status" value="1"/>
</dbReference>
<evidence type="ECO:0000256" key="1">
    <source>
        <dbReference type="ARBA" id="ARBA00004141"/>
    </source>
</evidence>
<evidence type="ECO:0000256" key="2">
    <source>
        <dbReference type="ARBA" id="ARBA00022692"/>
    </source>
</evidence>
<gene>
    <name evidence="7" type="ORF">KDK92_00665</name>
</gene>
<comment type="caution">
    <text evidence="7">The sequence shown here is derived from an EMBL/GenBank/DDBJ whole genome shotgun (WGS) entry which is preliminary data.</text>
</comment>
<evidence type="ECO:0000259" key="6">
    <source>
        <dbReference type="Pfam" id="PF12698"/>
    </source>
</evidence>
<organism evidence="7 8">
    <name type="scientific">Oceanirhabdus seepicola</name>
    <dbReference type="NCBI Taxonomy" id="2828781"/>
    <lineage>
        <taxon>Bacteria</taxon>
        <taxon>Bacillati</taxon>
        <taxon>Bacillota</taxon>
        <taxon>Clostridia</taxon>
        <taxon>Eubacteriales</taxon>
        <taxon>Clostridiaceae</taxon>
        <taxon>Oceanirhabdus</taxon>
    </lineage>
</organism>
<protein>
    <submittedName>
        <fullName evidence="7">ABC transporter permease</fullName>
    </submittedName>
</protein>
<keyword evidence="3 5" id="KW-1133">Transmembrane helix</keyword>
<dbReference type="InterPro" id="IPR051784">
    <property type="entry name" value="Nod_factor_ABC_transporter"/>
</dbReference>
<keyword evidence="4 5" id="KW-0472">Membrane</keyword>
<evidence type="ECO:0000313" key="7">
    <source>
        <dbReference type="EMBL" id="MCM1988234.1"/>
    </source>
</evidence>
<feature type="domain" description="ABC-2 type transporter transmembrane" evidence="6">
    <location>
        <begin position="7"/>
        <end position="94"/>
    </location>
</feature>
<name>A0A9J6NUT0_9CLOT</name>
<feature type="transmembrane region" description="Helical" evidence="5">
    <location>
        <begin position="7"/>
        <end position="32"/>
    </location>
</feature>
<accession>A0A9J6NUT0</accession>
<dbReference type="AlphaFoldDB" id="A0A9J6NUT0"/>
<evidence type="ECO:0000256" key="4">
    <source>
        <dbReference type="ARBA" id="ARBA00023136"/>
    </source>
</evidence>
<dbReference type="Proteomes" id="UP001056429">
    <property type="component" value="Unassembled WGS sequence"/>
</dbReference>
<dbReference type="Pfam" id="PF12698">
    <property type="entry name" value="ABC2_membrane_3"/>
    <property type="match status" value="1"/>
</dbReference>
<evidence type="ECO:0000313" key="8">
    <source>
        <dbReference type="Proteomes" id="UP001056429"/>
    </source>
</evidence>